<protein>
    <submittedName>
        <fullName evidence="1">Uncharacterized protein</fullName>
    </submittedName>
</protein>
<comment type="caution">
    <text evidence="1">The sequence shown here is derived from an EMBL/GenBank/DDBJ whole genome shotgun (WGS) entry which is preliminary data.</text>
</comment>
<name>A0A5Z8IUA6_SALER</name>
<accession>A0A5Z8IUA6</accession>
<proteinExistence type="predicted"/>
<dbReference type="EMBL" id="AAKKZF010000012">
    <property type="protein sequence ID" value="ECS8680991.1"/>
    <property type="molecule type" value="Genomic_DNA"/>
</dbReference>
<dbReference type="AlphaFoldDB" id="A0A5Z8IUA6"/>
<sequence>MLVLLAPRLDSRGISIVDFSVFSFQFSVFSFQFSVFSFQFFDFQFFAFSFVDGLRHSLYGIFPYKNYKANRTNFQLIVCPVSQHPYCLSFHLYTVAVGI</sequence>
<evidence type="ECO:0000313" key="1">
    <source>
        <dbReference type="EMBL" id="ECS8680991.1"/>
    </source>
</evidence>
<gene>
    <name evidence="1" type="ORF">DHT86_08625</name>
</gene>
<organism evidence="1">
    <name type="scientific">Salmonella enterica</name>
    <name type="common">Salmonella choleraesuis</name>
    <dbReference type="NCBI Taxonomy" id="28901"/>
    <lineage>
        <taxon>Bacteria</taxon>
        <taxon>Pseudomonadati</taxon>
        <taxon>Pseudomonadota</taxon>
        <taxon>Gammaproteobacteria</taxon>
        <taxon>Enterobacterales</taxon>
        <taxon>Enterobacteriaceae</taxon>
        <taxon>Salmonella</taxon>
    </lineage>
</organism>
<reference evidence="1" key="1">
    <citation type="submission" date="2018-07" db="EMBL/GenBank/DDBJ databases">
        <authorList>
            <consortium name="PulseNet: The National Subtyping Network for Foodborne Disease Surveillance"/>
            <person name="Tarr C.L."/>
            <person name="Trees E."/>
            <person name="Katz L.S."/>
            <person name="Carleton-Romer H.A."/>
            <person name="Stroika S."/>
            <person name="Kucerova Z."/>
            <person name="Roache K.F."/>
            <person name="Sabol A.L."/>
            <person name="Besser J."/>
            <person name="Gerner-Smidt P."/>
        </authorList>
    </citation>
    <scope>NUCLEOTIDE SEQUENCE</scope>
    <source>
        <strain evidence="1">PNUSAS038635</strain>
    </source>
</reference>